<dbReference type="Pfam" id="PF16892">
    <property type="entry name" value="CHS5_N"/>
    <property type="match status" value="1"/>
</dbReference>
<dbReference type="Pfam" id="PF12738">
    <property type="entry name" value="PTCB-BRCT"/>
    <property type="match status" value="1"/>
</dbReference>
<sequence>MTSVQFTVGRLDAGMAILLTEDHHLIEFPSLLLPGGVTAGSIVNITVARNANEEERKMREFWDLQEAIMTKFGHDEPEKPVLRVRNITQTSLTLEWEPLQLHTAKLRALDIYKNDTALDTLEKGTKLAQHVPSDANFVRISGLDVDHEYEFHIIIKTTAGRYESNRVTVRTHKMENLTGIRVAFGTFEKPDEAVAELKQLLEKMGASFSENVDCDTTHLIAQSPGGANYDKAVELSIPIVKPDWLIQCDKNSKIQPALPYYIVNVPNGE</sequence>
<dbReference type="OrthoDB" id="245697at2759"/>
<evidence type="ECO:0000259" key="1">
    <source>
        <dbReference type="PROSITE" id="PS50172"/>
    </source>
</evidence>
<reference evidence="3 4" key="1">
    <citation type="submission" date="2016-07" db="EMBL/GenBank/DDBJ databases">
        <title>Pervasive Adenine N6-methylation of Active Genes in Fungi.</title>
        <authorList>
            <consortium name="DOE Joint Genome Institute"/>
            <person name="Mondo S.J."/>
            <person name="Dannebaum R.O."/>
            <person name="Kuo R.C."/>
            <person name="Labutti K."/>
            <person name="Haridas S."/>
            <person name="Kuo A."/>
            <person name="Salamov A."/>
            <person name="Ahrendt S.R."/>
            <person name="Lipzen A."/>
            <person name="Sullivan W."/>
            <person name="Andreopoulos W.B."/>
            <person name="Clum A."/>
            <person name="Lindquist E."/>
            <person name="Daum C."/>
            <person name="Ramamoorthy G.K."/>
            <person name="Gryganskyi A."/>
            <person name="Culley D."/>
            <person name="Magnuson J.K."/>
            <person name="James T.Y."/>
            <person name="O'Malley M.A."/>
            <person name="Stajich J.E."/>
            <person name="Spatafora J.W."/>
            <person name="Visel A."/>
            <person name="Grigoriev I.V."/>
        </authorList>
    </citation>
    <scope>NUCLEOTIDE SEQUENCE [LARGE SCALE GENOMIC DNA]</scope>
    <source>
        <strain evidence="3 4">NRRL 2496</strain>
    </source>
</reference>
<evidence type="ECO:0000259" key="2">
    <source>
        <dbReference type="PROSITE" id="PS50853"/>
    </source>
</evidence>
<dbReference type="SUPFAM" id="SSF49265">
    <property type="entry name" value="Fibronectin type III"/>
    <property type="match status" value="1"/>
</dbReference>
<dbReference type="Proteomes" id="UP000242180">
    <property type="component" value="Unassembled WGS sequence"/>
</dbReference>
<name>A0A1X2HWW0_SYNRA</name>
<protein>
    <submittedName>
        <fullName evidence="3">BRCT domain-containing protein</fullName>
    </submittedName>
</protein>
<dbReference type="InterPro" id="IPR036420">
    <property type="entry name" value="BRCT_dom_sf"/>
</dbReference>
<dbReference type="InterPro" id="IPR031673">
    <property type="entry name" value="Chs5_N"/>
</dbReference>
<dbReference type="Gene3D" id="2.60.40.10">
    <property type="entry name" value="Immunoglobulins"/>
    <property type="match status" value="1"/>
</dbReference>
<dbReference type="GO" id="GO:0006893">
    <property type="term" value="P:Golgi to plasma membrane transport"/>
    <property type="evidence" value="ECO:0007669"/>
    <property type="project" value="TreeGrafter"/>
</dbReference>
<dbReference type="PROSITE" id="PS50172">
    <property type="entry name" value="BRCT"/>
    <property type="match status" value="1"/>
</dbReference>
<dbReference type="SUPFAM" id="SSF52113">
    <property type="entry name" value="BRCT domain"/>
    <property type="match status" value="1"/>
</dbReference>
<dbReference type="OMA" id="ACEQNGR"/>
<dbReference type="Gene3D" id="6.20.120.50">
    <property type="match status" value="1"/>
</dbReference>
<dbReference type="EMBL" id="MCGN01000001">
    <property type="protein sequence ID" value="ORZ03568.1"/>
    <property type="molecule type" value="Genomic_DNA"/>
</dbReference>
<dbReference type="CDD" id="cd17742">
    <property type="entry name" value="BRCT_CHS5_like"/>
    <property type="match status" value="1"/>
</dbReference>
<accession>A0A1X2HWW0</accession>
<dbReference type="CDD" id="cd00063">
    <property type="entry name" value="FN3"/>
    <property type="match status" value="1"/>
</dbReference>
<dbReference type="Gene3D" id="3.40.50.10190">
    <property type="entry name" value="BRCT domain"/>
    <property type="match status" value="1"/>
</dbReference>
<evidence type="ECO:0000313" key="4">
    <source>
        <dbReference type="Proteomes" id="UP000242180"/>
    </source>
</evidence>
<dbReference type="InterPro" id="IPR003961">
    <property type="entry name" value="FN3_dom"/>
</dbReference>
<comment type="caution">
    <text evidence="3">The sequence shown here is derived from an EMBL/GenBank/DDBJ whole genome shotgun (WGS) entry which is preliminary data.</text>
</comment>
<dbReference type="GO" id="GO:0000747">
    <property type="term" value="P:conjugation with cellular fusion"/>
    <property type="evidence" value="ECO:0007669"/>
    <property type="project" value="TreeGrafter"/>
</dbReference>
<dbReference type="InParanoid" id="A0A1X2HWW0"/>
<gene>
    <name evidence="3" type="ORF">BCR43DRAFT_55165</name>
</gene>
<dbReference type="SMART" id="SM00292">
    <property type="entry name" value="BRCT"/>
    <property type="match status" value="1"/>
</dbReference>
<dbReference type="InterPro" id="IPR031669">
    <property type="entry name" value="Fn3_2"/>
</dbReference>
<dbReference type="PANTHER" id="PTHR47351">
    <property type="entry name" value="CHITIN BIOSYNTHESIS PROTEIN CHS5"/>
    <property type="match status" value="1"/>
</dbReference>
<dbReference type="AlphaFoldDB" id="A0A1X2HWW0"/>
<proteinExistence type="predicted"/>
<feature type="domain" description="Fibronectin type-III" evidence="2">
    <location>
        <begin position="76"/>
        <end position="174"/>
    </location>
</feature>
<dbReference type="CDD" id="cd13945">
    <property type="entry name" value="Chs5_N"/>
    <property type="match status" value="1"/>
</dbReference>
<dbReference type="InterPro" id="IPR013783">
    <property type="entry name" value="Ig-like_fold"/>
</dbReference>
<dbReference type="InterPro" id="IPR052827">
    <property type="entry name" value="CHS_Export/Cell_Fusion_Reg"/>
</dbReference>
<evidence type="ECO:0000313" key="3">
    <source>
        <dbReference type="EMBL" id="ORZ03568.1"/>
    </source>
</evidence>
<dbReference type="SMART" id="SM00060">
    <property type="entry name" value="FN3"/>
    <property type="match status" value="1"/>
</dbReference>
<dbReference type="GO" id="GO:0046983">
    <property type="term" value="F:protein dimerization activity"/>
    <property type="evidence" value="ECO:0007669"/>
    <property type="project" value="InterPro"/>
</dbReference>
<dbReference type="GO" id="GO:0034044">
    <property type="term" value="C:exomer complex"/>
    <property type="evidence" value="ECO:0007669"/>
    <property type="project" value="TreeGrafter"/>
</dbReference>
<dbReference type="PANTHER" id="PTHR47351:SF1">
    <property type="entry name" value="CHITIN BIOSYNTHESIS PROTEIN CHS5"/>
    <property type="match status" value="1"/>
</dbReference>
<dbReference type="PROSITE" id="PS50853">
    <property type="entry name" value="FN3"/>
    <property type="match status" value="1"/>
</dbReference>
<dbReference type="GO" id="GO:0005802">
    <property type="term" value="C:trans-Golgi network"/>
    <property type="evidence" value="ECO:0007669"/>
    <property type="project" value="TreeGrafter"/>
</dbReference>
<feature type="domain" description="BRCT" evidence="1">
    <location>
        <begin position="172"/>
        <end position="262"/>
    </location>
</feature>
<dbReference type="InterPro" id="IPR001357">
    <property type="entry name" value="BRCT_dom"/>
</dbReference>
<keyword evidence="4" id="KW-1185">Reference proteome</keyword>
<dbReference type="STRING" id="13706.A0A1X2HWW0"/>
<dbReference type="InterPro" id="IPR036116">
    <property type="entry name" value="FN3_sf"/>
</dbReference>
<organism evidence="3 4">
    <name type="scientific">Syncephalastrum racemosum</name>
    <name type="common">Filamentous fungus</name>
    <dbReference type="NCBI Taxonomy" id="13706"/>
    <lineage>
        <taxon>Eukaryota</taxon>
        <taxon>Fungi</taxon>
        <taxon>Fungi incertae sedis</taxon>
        <taxon>Mucoromycota</taxon>
        <taxon>Mucoromycotina</taxon>
        <taxon>Mucoromycetes</taxon>
        <taxon>Mucorales</taxon>
        <taxon>Syncephalastraceae</taxon>
        <taxon>Syncephalastrum</taxon>
    </lineage>
</organism>
<dbReference type="Pfam" id="PF16893">
    <property type="entry name" value="fn3_2"/>
    <property type="match status" value="1"/>
</dbReference>